<gene>
    <name evidence="2" type="ORF">AJAP_27840</name>
</gene>
<organism evidence="2 3">
    <name type="scientific">Amycolatopsis japonica</name>
    <dbReference type="NCBI Taxonomy" id="208439"/>
    <lineage>
        <taxon>Bacteria</taxon>
        <taxon>Bacillati</taxon>
        <taxon>Actinomycetota</taxon>
        <taxon>Actinomycetes</taxon>
        <taxon>Pseudonocardiales</taxon>
        <taxon>Pseudonocardiaceae</taxon>
        <taxon>Amycolatopsis</taxon>
        <taxon>Amycolatopsis japonica group</taxon>
    </lineage>
</organism>
<proteinExistence type="predicted"/>
<dbReference type="GO" id="GO:0003677">
    <property type="term" value="F:DNA binding"/>
    <property type="evidence" value="ECO:0007669"/>
    <property type="project" value="InterPro"/>
</dbReference>
<dbReference type="InterPro" id="IPR001387">
    <property type="entry name" value="Cro/C1-type_HTH"/>
</dbReference>
<evidence type="ECO:0000313" key="2">
    <source>
        <dbReference type="EMBL" id="AIG78413.1"/>
    </source>
</evidence>
<dbReference type="EMBL" id="CP008953">
    <property type="protein sequence ID" value="AIG78413.1"/>
    <property type="molecule type" value="Genomic_DNA"/>
</dbReference>
<dbReference type="RefSeq" id="WP_051972601.1">
    <property type="nucleotide sequence ID" value="NZ_CP008953.1"/>
</dbReference>
<dbReference type="HOGENOM" id="CLU_065158_0_0_11"/>
<dbReference type="Gene3D" id="1.10.260.40">
    <property type="entry name" value="lambda repressor-like DNA-binding domains"/>
    <property type="match status" value="1"/>
</dbReference>
<dbReference type="KEGG" id="aja:AJAP_27840"/>
<dbReference type="AlphaFoldDB" id="A0A075UZK8"/>
<dbReference type="Proteomes" id="UP000028492">
    <property type="component" value="Chromosome"/>
</dbReference>
<reference evidence="2 3" key="1">
    <citation type="journal article" date="2014" name="J. Biotechnol.">
        <title>Complete genome sequence of the actinobacterium Amycolatopsis japonica MG417-CF17(T) (=DSM 44213T) producing (S,S)-N,N'-ethylenediaminedisuccinic acid.</title>
        <authorList>
            <person name="Stegmann E."/>
            <person name="Albersmeier A."/>
            <person name="Spohn M."/>
            <person name="Gert H."/>
            <person name="Weber T."/>
            <person name="Wohlleben W."/>
            <person name="Kalinowski J."/>
            <person name="Ruckert C."/>
        </authorList>
    </citation>
    <scope>NUCLEOTIDE SEQUENCE [LARGE SCALE GENOMIC DNA]</scope>
    <source>
        <strain evidence="3">MG417-CF17 (DSM 44213)</strain>
    </source>
</reference>
<protein>
    <submittedName>
        <fullName evidence="2">Helix-turn-helix domain protein</fullName>
    </submittedName>
</protein>
<sequence length="330" mass="36107">MAETFGAVLRRLRTEKVISQRRFAKRVPISQATLSRWEAGLKMPEERVAARLDELLDAGGELLALWSPIDLHPLDGDQRSRVEYSIRNPGKIDQRAIDAFADSLAAQRRLDDVLGPLPLLAASRAQADMVKSVLKQVEGPHRRALAGVASEHVQFAGWLFAEARHDGRAMQLLTEAESIADEAADGTLAAQAANFKGYIARQQNNPRAMVRGFLAAYHTPGAHVSQQIGDAIQAAQGYARINERDAALRLLDTADGLIDDSGRVAPPATAYWLSPTFHRLNSGLAHLALGDHSVAVDHLRTGLDNLPEDQQAAEWTIEYREGLRQADALN</sequence>
<feature type="domain" description="HTH cro/C1-type" evidence="1">
    <location>
        <begin position="9"/>
        <end position="62"/>
    </location>
</feature>
<dbReference type="SUPFAM" id="SSF47413">
    <property type="entry name" value="lambda repressor-like DNA-binding domains"/>
    <property type="match status" value="1"/>
</dbReference>
<dbReference type="eggNOG" id="COG3620">
    <property type="taxonomic scope" value="Bacteria"/>
</dbReference>
<evidence type="ECO:0000313" key="3">
    <source>
        <dbReference type="Proteomes" id="UP000028492"/>
    </source>
</evidence>
<accession>A0A075UZK8</accession>
<dbReference type="STRING" id="208439.AJAP_27840"/>
<dbReference type="Pfam" id="PF13560">
    <property type="entry name" value="HTH_31"/>
    <property type="match status" value="1"/>
</dbReference>
<dbReference type="PROSITE" id="PS50943">
    <property type="entry name" value="HTH_CROC1"/>
    <property type="match status" value="1"/>
</dbReference>
<dbReference type="SMART" id="SM00530">
    <property type="entry name" value="HTH_XRE"/>
    <property type="match status" value="1"/>
</dbReference>
<dbReference type="CDD" id="cd00093">
    <property type="entry name" value="HTH_XRE"/>
    <property type="match status" value="1"/>
</dbReference>
<keyword evidence="3" id="KW-1185">Reference proteome</keyword>
<dbReference type="InterPro" id="IPR010982">
    <property type="entry name" value="Lambda_DNA-bd_dom_sf"/>
</dbReference>
<name>A0A075UZK8_9PSEU</name>
<evidence type="ECO:0000259" key="1">
    <source>
        <dbReference type="PROSITE" id="PS50943"/>
    </source>
</evidence>